<dbReference type="NCBIfam" id="TIGR04057">
    <property type="entry name" value="SusC_RagA_signa"/>
    <property type="match status" value="1"/>
</dbReference>
<dbReference type="Pfam" id="PF07660">
    <property type="entry name" value="STN"/>
    <property type="match status" value="1"/>
</dbReference>
<dbReference type="SUPFAM" id="SSF49464">
    <property type="entry name" value="Carboxypeptidase regulatory domain-like"/>
    <property type="match status" value="1"/>
</dbReference>
<dbReference type="InterPro" id="IPR011662">
    <property type="entry name" value="Secretin/TonB_short_N"/>
</dbReference>
<evidence type="ECO:0000256" key="1">
    <source>
        <dbReference type="ARBA" id="ARBA00004571"/>
    </source>
</evidence>
<dbReference type="Proteomes" id="UP000219281">
    <property type="component" value="Unassembled WGS sequence"/>
</dbReference>
<evidence type="ECO:0000256" key="8">
    <source>
        <dbReference type="SAM" id="SignalP"/>
    </source>
</evidence>
<proteinExistence type="inferred from homology"/>
<dbReference type="SUPFAM" id="SSF56935">
    <property type="entry name" value="Porins"/>
    <property type="match status" value="1"/>
</dbReference>
<evidence type="ECO:0000313" key="11">
    <source>
        <dbReference type="Proteomes" id="UP000219281"/>
    </source>
</evidence>
<dbReference type="InterPro" id="IPR036942">
    <property type="entry name" value="Beta-barrel_TonB_sf"/>
</dbReference>
<dbReference type="InterPro" id="IPR023996">
    <property type="entry name" value="TonB-dep_OMP_SusC/RagA"/>
</dbReference>
<dbReference type="Gene3D" id="3.55.50.30">
    <property type="match status" value="1"/>
</dbReference>
<reference evidence="11" key="1">
    <citation type="submission" date="2017-09" db="EMBL/GenBank/DDBJ databases">
        <authorList>
            <person name="Varghese N."/>
            <person name="Submissions S."/>
        </authorList>
    </citation>
    <scope>NUCLEOTIDE SEQUENCE [LARGE SCALE GENOMIC DNA]</scope>
    <source>
        <strain evidence="11">CGMCC 1.12803</strain>
    </source>
</reference>
<evidence type="ECO:0000256" key="3">
    <source>
        <dbReference type="ARBA" id="ARBA00022452"/>
    </source>
</evidence>
<feature type="signal peptide" evidence="8">
    <location>
        <begin position="1"/>
        <end position="40"/>
    </location>
</feature>
<feature type="chain" id="PRO_5012267529" evidence="8">
    <location>
        <begin position="41"/>
        <end position="1153"/>
    </location>
</feature>
<dbReference type="PROSITE" id="PS52016">
    <property type="entry name" value="TONB_DEPENDENT_REC_3"/>
    <property type="match status" value="1"/>
</dbReference>
<name>A0A286AF44_9SPHI</name>
<evidence type="ECO:0000256" key="7">
    <source>
        <dbReference type="PROSITE-ProRule" id="PRU01360"/>
    </source>
</evidence>
<dbReference type="EMBL" id="OCMT01000005">
    <property type="protein sequence ID" value="SOD20511.1"/>
    <property type="molecule type" value="Genomic_DNA"/>
</dbReference>
<dbReference type="Pfam" id="PF07715">
    <property type="entry name" value="Plug"/>
    <property type="match status" value="1"/>
</dbReference>
<keyword evidence="8" id="KW-0732">Signal</keyword>
<keyword evidence="5 7" id="KW-0472">Membrane</keyword>
<keyword evidence="3 7" id="KW-1134">Transmembrane beta strand</keyword>
<gene>
    <name evidence="10" type="ORF">SAMN06297358_4235</name>
</gene>
<evidence type="ECO:0000256" key="6">
    <source>
        <dbReference type="ARBA" id="ARBA00023237"/>
    </source>
</evidence>
<evidence type="ECO:0000313" key="10">
    <source>
        <dbReference type="EMBL" id="SOD20511.1"/>
    </source>
</evidence>
<dbReference type="InterPro" id="IPR012910">
    <property type="entry name" value="Plug_dom"/>
</dbReference>
<keyword evidence="4 7" id="KW-0812">Transmembrane</keyword>
<dbReference type="NCBIfam" id="TIGR04056">
    <property type="entry name" value="OMP_RagA_SusC"/>
    <property type="match status" value="1"/>
</dbReference>
<evidence type="ECO:0000256" key="5">
    <source>
        <dbReference type="ARBA" id="ARBA00023136"/>
    </source>
</evidence>
<dbReference type="Gene3D" id="2.170.130.10">
    <property type="entry name" value="TonB-dependent receptor, plug domain"/>
    <property type="match status" value="1"/>
</dbReference>
<dbReference type="InterPro" id="IPR008969">
    <property type="entry name" value="CarboxyPept-like_regulatory"/>
</dbReference>
<dbReference type="InterPro" id="IPR023997">
    <property type="entry name" value="TonB-dep_OMP_SusC/RagA_CS"/>
</dbReference>
<dbReference type="AlphaFoldDB" id="A0A286AF44"/>
<keyword evidence="11" id="KW-1185">Reference proteome</keyword>
<comment type="subcellular location">
    <subcellularLocation>
        <location evidence="1 7">Cell outer membrane</location>
        <topology evidence="1 7">Multi-pass membrane protein</topology>
    </subcellularLocation>
</comment>
<evidence type="ECO:0000259" key="9">
    <source>
        <dbReference type="SMART" id="SM00965"/>
    </source>
</evidence>
<dbReference type="OrthoDB" id="9768177at2"/>
<dbReference type="Gene3D" id="2.40.170.20">
    <property type="entry name" value="TonB-dependent receptor, beta-barrel domain"/>
    <property type="match status" value="1"/>
</dbReference>
<keyword evidence="2 7" id="KW-0813">Transport</keyword>
<dbReference type="InterPro" id="IPR039426">
    <property type="entry name" value="TonB-dep_rcpt-like"/>
</dbReference>
<evidence type="ECO:0000256" key="4">
    <source>
        <dbReference type="ARBA" id="ARBA00022692"/>
    </source>
</evidence>
<sequence>MYKKNTAFNCSRYSCIYPKFYRTMKLIMVFVFAAILQVSAATYAQQISLQTDAEAIESVFINIKRQSGYDFLYSADLLKKIKPVSIRIKNASITQVMDRLLVNQPLTYIINGKTITLKAKLNQDIDVKGKVVDKDGNGIQGVNIRVKDRLVGGVISGVDGDFIIKASGPKSILTFSFLGFITQEVVVGTKNNLTVVLQEQQNDLSEVVVTALGIKREEKSLGYAITKIEGDDIAQTAPTNWVNALSGKVPGLNISRAGAGPGGSVRITLRGQNSLDLDKGEPLLVIDGVPVTSGMISNNGQSYGAAGNSETPVDYGNALGDINPDDIKEVSILRGPSAAALYGSRAASGAILITTKSNEEKNERFTVGLNSGVTIDKILRFPDYQMEYGDGAPGKQDYYSFATSPDGAATHSSHSWGPKFNGQLYYQYDPVTQTMATERTPWVADKNFLKDAFRTGVTYNNTVSLAGGDSRNAVRFSYNDQRNEYIVPNTGFTYNRLSFSSNSKLNKFQVNTRFNYYHKGSDNLPLAGYNSNTYMYALMFTHPSVPFSWYENYWKPGQEGIAQNNRLLTSIDNPYFTTYENLNTVNYDRLFGNITASYIISKKMDIQLRGGLDKSTSFRTFRRPFSSIRFTNGRYQEQNVGMKEQNIDFLYKYNEKLSKNVGMLFTAGGSSTRQESQNNNTIAERLSYPALYTLANSKDRPLIDNTRYTKVVNSLYGLAQFNYKTYLFLDISGRNDVSSALPKANRSYFYYSASGSAIFTEMFDMSAIKALSYLKLKASSAQVGNDTEPYRVGRYFSNTGFGGSYSSPTTRPGGEDLKPEIITNRELGLDIRFFKNRLSLDLTYYNSNSRNQILEVPNDPSTGYTHRIFNAGLINNIGWEAAMGISPLSNRSKLKWKSTITWSTNKSLIRELAPGVESIIMATGPRGYIEARVGGAVGDIYGSGYLRSPDGQIVHDASGYPIIDTETIKYIGSAVPDWKAGIQNKFNYKNWSFSFLVDGQKGGKIYSFSHSVLGGFGKLKSTLPGRYEGIVGEGVVRNADGSYRPNDIVADAPNYYIAKYFRDNVEGNTFDASFIKLREVSVEYKFSQKLLSKIKAFKSASFSLYGRDLLLFTSFPLYDPEIATLNRNRIEPGFETAQFPSTRSMGAVLKVTF</sequence>
<feature type="domain" description="Secretin/TonB short N-terminal" evidence="9">
    <location>
        <begin position="69"/>
        <end position="120"/>
    </location>
</feature>
<dbReference type="SMART" id="SM00965">
    <property type="entry name" value="STN"/>
    <property type="match status" value="1"/>
</dbReference>
<dbReference type="InterPro" id="IPR037066">
    <property type="entry name" value="Plug_dom_sf"/>
</dbReference>
<organism evidence="10 11">
    <name type="scientific">Pedobacter xixiisoli</name>
    <dbReference type="NCBI Taxonomy" id="1476464"/>
    <lineage>
        <taxon>Bacteria</taxon>
        <taxon>Pseudomonadati</taxon>
        <taxon>Bacteroidota</taxon>
        <taxon>Sphingobacteriia</taxon>
        <taxon>Sphingobacteriales</taxon>
        <taxon>Sphingobacteriaceae</taxon>
        <taxon>Pedobacter</taxon>
    </lineage>
</organism>
<accession>A0A286AF44</accession>
<dbReference type="Pfam" id="PF13715">
    <property type="entry name" value="CarbopepD_reg_2"/>
    <property type="match status" value="1"/>
</dbReference>
<protein>
    <submittedName>
        <fullName evidence="10">TonB-linked outer membrane protein, SusC/RagA family</fullName>
    </submittedName>
</protein>
<evidence type="ECO:0000256" key="2">
    <source>
        <dbReference type="ARBA" id="ARBA00022448"/>
    </source>
</evidence>
<keyword evidence="6 7" id="KW-0998">Cell outer membrane</keyword>
<dbReference type="GO" id="GO:0009279">
    <property type="term" value="C:cell outer membrane"/>
    <property type="evidence" value="ECO:0007669"/>
    <property type="project" value="UniProtKB-SubCell"/>
</dbReference>
<comment type="similarity">
    <text evidence="7">Belongs to the TonB-dependent receptor family.</text>
</comment>